<sequence length="192" mass="21368">MYFNVLREKRGIVVEKIVSVSFFTLLLALLSQIRIPLPFTPVPFTLQSLGVLFIGYYLGSTMGLLAVLLYLTLGTLGLPFFSGLKGGLLVLSGPTGGYLLGFLFAVLLIGKAKELGLLSSWYQSLFMGFLAHLVIYFFGVTWFLVGFNSLSFSYGLKETLWLTVIPFLPSDFFKSLLFSIFVQTSPKIRFRG</sequence>
<keyword evidence="3" id="KW-0812">Transmembrane</keyword>
<dbReference type="GO" id="GO:0005886">
    <property type="term" value="C:plasma membrane"/>
    <property type="evidence" value="ECO:0007669"/>
    <property type="project" value="UniProtKB-SubCell"/>
</dbReference>
<dbReference type="InterPro" id="IPR003784">
    <property type="entry name" value="BioY"/>
</dbReference>
<name>A0A832GN52_9BACT</name>
<evidence type="ECO:0000256" key="2">
    <source>
        <dbReference type="PIRNR" id="PIRNR016661"/>
    </source>
</evidence>
<feature type="transmembrane region" description="Helical" evidence="3">
    <location>
        <begin position="121"/>
        <end position="145"/>
    </location>
</feature>
<dbReference type="PANTHER" id="PTHR34295:SF1">
    <property type="entry name" value="BIOTIN TRANSPORTER BIOY"/>
    <property type="match status" value="1"/>
</dbReference>
<dbReference type="GO" id="GO:0015225">
    <property type="term" value="F:biotin transmembrane transporter activity"/>
    <property type="evidence" value="ECO:0007669"/>
    <property type="project" value="UniProtKB-UniRule"/>
</dbReference>
<reference evidence="4" key="1">
    <citation type="journal article" date="2020" name="mSystems">
        <title>Genome- and Community-Level Interaction Insights into Carbon Utilization and Element Cycling Functions of Hydrothermarchaeota in Hydrothermal Sediment.</title>
        <authorList>
            <person name="Zhou Z."/>
            <person name="Liu Y."/>
            <person name="Xu W."/>
            <person name="Pan J."/>
            <person name="Luo Z.H."/>
            <person name="Li M."/>
        </authorList>
    </citation>
    <scope>NUCLEOTIDE SEQUENCE [LARGE SCALE GENOMIC DNA]</scope>
    <source>
        <strain evidence="4">SpSt-605</strain>
    </source>
</reference>
<feature type="transmembrane region" description="Helical" evidence="3">
    <location>
        <begin position="65"/>
        <end position="82"/>
    </location>
</feature>
<dbReference type="AlphaFoldDB" id="A0A832GN52"/>
<feature type="transmembrane region" description="Helical" evidence="3">
    <location>
        <begin position="12"/>
        <end position="33"/>
    </location>
</feature>
<keyword evidence="2" id="KW-0813">Transport</keyword>
<dbReference type="EMBL" id="DSZU01000085">
    <property type="protein sequence ID" value="HGV55425.1"/>
    <property type="molecule type" value="Genomic_DNA"/>
</dbReference>
<evidence type="ECO:0000256" key="1">
    <source>
        <dbReference type="ARBA" id="ARBA00010692"/>
    </source>
</evidence>
<keyword evidence="2" id="KW-1003">Cell membrane</keyword>
<dbReference type="PIRSF" id="PIRSF016661">
    <property type="entry name" value="BioY"/>
    <property type="match status" value="1"/>
</dbReference>
<comment type="caution">
    <text evidence="4">The sequence shown here is derived from an EMBL/GenBank/DDBJ whole genome shotgun (WGS) entry which is preliminary data.</text>
</comment>
<keyword evidence="3" id="KW-1133">Transmembrane helix</keyword>
<gene>
    <name evidence="4" type="ORF">ENT73_04995</name>
</gene>
<evidence type="ECO:0000256" key="3">
    <source>
        <dbReference type="SAM" id="Phobius"/>
    </source>
</evidence>
<evidence type="ECO:0000313" key="4">
    <source>
        <dbReference type="EMBL" id="HGV55425.1"/>
    </source>
</evidence>
<feature type="transmembrane region" description="Helical" evidence="3">
    <location>
        <begin position="88"/>
        <end position="109"/>
    </location>
</feature>
<protein>
    <recommendedName>
        <fullName evidence="2">Biotin transporter</fullName>
    </recommendedName>
</protein>
<comment type="similarity">
    <text evidence="1 2">Belongs to the BioY family.</text>
</comment>
<organism evidence="4">
    <name type="scientific">Caldimicrobium thiodismutans</name>
    <dbReference type="NCBI Taxonomy" id="1653476"/>
    <lineage>
        <taxon>Bacteria</taxon>
        <taxon>Pseudomonadati</taxon>
        <taxon>Thermodesulfobacteriota</taxon>
        <taxon>Thermodesulfobacteria</taxon>
        <taxon>Thermodesulfobacteriales</taxon>
        <taxon>Thermodesulfobacteriaceae</taxon>
        <taxon>Caldimicrobium</taxon>
    </lineage>
</organism>
<dbReference type="Pfam" id="PF02632">
    <property type="entry name" value="BioY"/>
    <property type="match status" value="1"/>
</dbReference>
<accession>A0A832GN52</accession>
<comment type="subcellular location">
    <subcellularLocation>
        <location evidence="2">Cell membrane</location>
        <topology evidence="2">Multi-pass membrane protein</topology>
    </subcellularLocation>
</comment>
<dbReference type="PANTHER" id="PTHR34295">
    <property type="entry name" value="BIOTIN TRANSPORTER BIOY"/>
    <property type="match status" value="1"/>
</dbReference>
<proteinExistence type="inferred from homology"/>
<feature type="transmembrane region" description="Helical" evidence="3">
    <location>
        <begin position="160"/>
        <end position="182"/>
    </location>
</feature>
<keyword evidence="2 3" id="KW-0472">Membrane</keyword>
<dbReference type="Gene3D" id="1.10.1760.20">
    <property type="match status" value="1"/>
</dbReference>